<evidence type="ECO:0000256" key="3">
    <source>
        <dbReference type="ARBA" id="ARBA00022989"/>
    </source>
</evidence>
<dbReference type="AlphaFoldDB" id="A0AAV9NZU7"/>
<feature type="transmembrane region" description="Helical" evidence="6">
    <location>
        <begin position="217"/>
        <end position="242"/>
    </location>
</feature>
<protein>
    <submittedName>
        <fullName evidence="9">G protein-coupled receptor gpr1</fullName>
    </submittedName>
</protein>
<keyword evidence="3 6" id="KW-1133">Transmembrane helix</keyword>
<sequence length="673" mass="75266">MPSIPIFGTDGKVFQAAHASLDGTSAFFHNAFSREQVDSPAFSDPKGFNASMVLNIQQQHTVQVLVTCTTSVSLLAAVCAVYWFWMMRRNFRRDLVLLLILGGSWKSLWFAIFSAVTFTQGKIMTETSFCQASGYMLQVGFEMCDFAVLFMSMHMYLQIFPPTRFTYLGHDGLYRVRKWVVAAWFLIPNLTASLAFVNPGTGYIAQGGFCSLPLRPMWYRLALFWIPRYLIWIYVIFVAISITRYVGSEFKVFGQEKDSSTSQLMHSSITATTGGTDKQKGEQDRSAQKLSNPDDDDSSQDCAPDDVESVLKVKPHKFSSPETTTSQKADFARRQSMPAWALGGDSDAASNPFASQSKSTPTSRRGSRQIAHGILSEDFGLPPGIEPSTHRGSIVSMGSVRSSAGVSFEGAPTLPPIAEGLPSGAQSGVPRHSAQKALKFRRAAIQRQLRLLFIYPGIYMLLWIIPFVVNCMNYIDYWAQHPIFALKILQLTVMTIMTFVDVTVFCWREKPWRHIPGSDGTFIGSFMFWRFCFGGTWAQRRRTSRAPSNVPDLDSTHDGKNGSQTGLLASLKRWATKSKRSSSETVGSSVKPHKRTYSGGSDRRHLEAERAAERLALERAEYDANRKSLNERRTSVISQSKKAPLGRKEWFDPQVDETLEYGDEKTDKKPVAP</sequence>
<feature type="compositionally biased region" description="Basic and acidic residues" evidence="5">
    <location>
        <begin position="662"/>
        <end position="673"/>
    </location>
</feature>
<keyword evidence="10" id="KW-1185">Reference proteome</keyword>
<feature type="transmembrane region" description="Helical" evidence="6">
    <location>
        <begin position="449"/>
        <end position="468"/>
    </location>
</feature>
<evidence type="ECO:0000259" key="8">
    <source>
        <dbReference type="Pfam" id="PF11970"/>
    </source>
</evidence>
<dbReference type="Pfam" id="PF11710">
    <property type="entry name" value="Git3"/>
    <property type="match status" value="1"/>
</dbReference>
<comment type="subcellular location">
    <subcellularLocation>
        <location evidence="1">Membrane</location>
        <topology evidence="1">Multi-pass membrane protein</topology>
    </subcellularLocation>
</comment>
<feature type="domain" description="G protein-coupled receptor GPR1/2/3 C-terminal" evidence="8">
    <location>
        <begin position="441"/>
        <end position="514"/>
    </location>
</feature>
<proteinExistence type="predicted"/>
<organism evidence="9 10">
    <name type="scientific">Saxophila tyrrhenica</name>
    <dbReference type="NCBI Taxonomy" id="1690608"/>
    <lineage>
        <taxon>Eukaryota</taxon>
        <taxon>Fungi</taxon>
        <taxon>Dikarya</taxon>
        <taxon>Ascomycota</taxon>
        <taxon>Pezizomycotina</taxon>
        <taxon>Dothideomycetes</taxon>
        <taxon>Dothideomycetidae</taxon>
        <taxon>Mycosphaerellales</taxon>
        <taxon>Extremaceae</taxon>
        <taxon>Saxophila</taxon>
    </lineage>
</organism>
<keyword evidence="2 6" id="KW-0812">Transmembrane</keyword>
<evidence type="ECO:0000256" key="6">
    <source>
        <dbReference type="SAM" id="Phobius"/>
    </source>
</evidence>
<dbReference type="PANTHER" id="PTHR23112:SF37">
    <property type="entry name" value="G PROTEIN-COUPLED RECEPTOR GPR1"/>
    <property type="match status" value="1"/>
</dbReference>
<dbReference type="Pfam" id="PF11970">
    <property type="entry name" value="GPR_Gpa2_C"/>
    <property type="match status" value="1"/>
</dbReference>
<feature type="transmembrane region" description="Helical" evidence="6">
    <location>
        <begin position="178"/>
        <end position="197"/>
    </location>
</feature>
<evidence type="ECO:0000313" key="9">
    <source>
        <dbReference type="EMBL" id="KAK5165605.1"/>
    </source>
</evidence>
<feature type="region of interest" description="Disordered" evidence="5">
    <location>
        <begin position="626"/>
        <end position="673"/>
    </location>
</feature>
<dbReference type="EMBL" id="JAVRRT010000016">
    <property type="protein sequence ID" value="KAK5165605.1"/>
    <property type="molecule type" value="Genomic_DNA"/>
</dbReference>
<accession>A0AAV9NZU7</accession>
<feature type="transmembrane region" description="Helical" evidence="6">
    <location>
        <begin position="488"/>
        <end position="507"/>
    </location>
</feature>
<name>A0AAV9NZU7_9PEZI</name>
<feature type="domain" description="Glucose receptor Git3-like N-terminal" evidence="7">
    <location>
        <begin position="61"/>
        <end position="251"/>
    </location>
</feature>
<feature type="region of interest" description="Disordered" evidence="5">
    <location>
        <begin position="543"/>
        <end position="606"/>
    </location>
</feature>
<dbReference type="Proteomes" id="UP001337655">
    <property type="component" value="Unassembled WGS sequence"/>
</dbReference>
<reference evidence="9 10" key="1">
    <citation type="submission" date="2023-08" db="EMBL/GenBank/DDBJ databases">
        <title>Black Yeasts Isolated from many extreme environments.</title>
        <authorList>
            <person name="Coleine C."/>
            <person name="Stajich J.E."/>
            <person name="Selbmann L."/>
        </authorList>
    </citation>
    <scope>NUCLEOTIDE SEQUENCE [LARGE SCALE GENOMIC DNA]</scope>
    <source>
        <strain evidence="9 10">CCFEE 5935</strain>
    </source>
</reference>
<feature type="compositionally biased region" description="Basic and acidic residues" evidence="5">
    <location>
        <begin position="277"/>
        <end position="287"/>
    </location>
</feature>
<evidence type="ECO:0000256" key="5">
    <source>
        <dbReference type="SAM" id="MobiDB-lite"/>
    </source>
</evidence>
<feature type="region of interest" description="Disordered" evidence="5">
    <location>
        <begin position="270"/>
        <end position="369"/>
    </location>
</feature>
<feature type="transmembrane region" description="Helical" evidence="6">
    <location>
        <begin position="96"/>
        <end position="115"/>
    </location>
</feature>
<dbReference type="GO" id="GO:0004930">
    <property type="term" value="F:G protein-coupled receptor activity"/>
    <property type="evidence" value="ECO:0007669"/>
    <property type="project" value="TreeGrafter"/>
</dbReference>
<dbReference type="InterPro" id="IPR023041">
    <property type="entry name" value="Glucose_rcpt_Git3-like_N"/>
</dbReference>
<dbReference type="SUPFAM" id="SSF81321">
    <property type="entry name" value="Family A G protein-coupled receptor-like"/>
    <property type="match status" value="1"/>
</dbReference>
<feature type="compositionally biased region" description="Acidic residues" evidence="5">
    <location>
        <begin position="293"/>
        <end position="308"/>
    </location>
</feature>
<dbReference type="PANTHER" id="PTHR23112">
    <property type="entry name" value="G PROTEIN-COUPLED RECEPTOR 157-RELATED"/>
    <property type="match status" value="1"/>
</dbReference>
<comment type="caution">
    <text evidence="9">The sequence shown here is derived from an EMBL/GenBank/DDBJ whole genome shotgun (WGS) entry which is preliminary data.</text>
</comment>
<evidence type="ECO:0000256" key="2">
    <source>
        <dbReference type="ARBA" id="ARBA00022692"/>
    </source>
</evidence>
<gene>
    <name evidence="9" type="primary">GPR1</name>
    <name evidence="9" type="ORF">LTR77_009134</name>
</gene>
<dbReference type="GeneID" id="89930466"/>
<dbReference type="InterPro" id="IPR022596">
    <property type="entry name" value="GPR1/2/3_C"/>
</dbReference>
<feature type="transmembrane region" description="Helical" evidence="6">
    <location>
        <begin position="135"/>
        <end position="157"/>
    </location>
</feature>
<keyword evidence="9" id="KW-0675">Receptor</keyword>
<evidence type="ECO:0000256" key="1">
    <source>
        <dbReference type="ARBA" id="ARBA00004141"/>
    </source>
</evidence>
<dbReference type="GO" id="GO:0007189">
    <property type="term" value="P:adenylate cyclase-activating G protein-coupled receptor signaling pathway"/>
    <property type="evidence" value="ECO:0007669"/>
    <property type="project" value="TreeGrafter"/>
</dbReference>
<dbReference type="GO" id="GO:0005886">
    <property type="term" value="C:plasma membrane"/>
    <property type="evidence" value="ECO:0007669"/>
    <property type="project" value="TreeGrafter"/>
</dbReference>
<evidence type="ECO:0000313" key="10">
    <source>
        <dbReference type="Proteomes" id="UP001337655"/>
    </source>
</evidence>
<feature type="transmembrane region" description="Helical" evidence="6">
    <location>
        <begin position="62"/>
        <end position="84"/>
    </location>
</feature>
<keyword evidence="4 6" id="KW-0472">Membrane</keyword>
<feature type="compositionally biased region" description="Polar residues" evidence="5">
    <location>
        <begin position="348"/>
        <end position="364"/>
    </location>
</feature>
<evidence type="ECO:0000256" key="4">
    <source>
        <dbReference type="ARBA" id="ARBA00023136"/>
    </source>
</evidence>
<dbReference type="RefSeq" id="XP_064655689.1">
    <property type="nucleotide sequence ID" value="XM_064806363.1"/>
</dbReference>
<evidence type="ECO:0000259" key="7">
    <source>
        <dbReference type="Pfam" id="PF11710"/>
    </source>
</evidence>